<evidence type="ECO:0000313" key="1">
    <source>
        <dbReference type="EMBL" id="RIB35566.1"/>
    </source>
</evidence>
<organism evidence="1 2">
    <name type="scientific">Candidatus Nanoclepta minutus</name>
    <dbReference type="NCBI Taxonomy" id="1940235"/>
    <lineage>
        <taxon>Archaea</taxon>
        <taxon>Nanobdellota</taxon>
        <taxon>Candidatus Nanoclepta</taxon>
    </lineage>
</organism>
<comment type="caution">
    <text evidence="1">The sequence shown here is derived from an EMBL/GenBank/DDBJ whole genome shotgun (WGS) entry which is preliminary data.</text>
</comment>
<proteinExistence type="predicted"/>
<protein>
    <submittedName>
        <fullName evidence="1">Uncharacterized protein</fullName>
    </submittedName>
</protein>
<reference evidence="1 2" key="1">
    <citation type="journal article" date="2018" name="Syst. Appl. Microbiol.">
        <title>A new symbiotic nanoarchaeote (Candidatus Nanoclepta minutus) and its host (Zestosphaera tikiterensis gen. nov., sp. nov.) from a New Zealand hot spring.</title>
        <authorList>
            <person name="St John E."/>
            <person name="Liu Y."/>
            <person name="Podar M."/>
            <person name="Stott M.B."/>
            <person name="Meneghin J."/>
            <person name="Chen Z."/>
            <person name="Lagutin K."/>
            <person name="Mitchell K."/>
            <person name="Reysenbach A.L."/>
        </authorList>
    </citation>
    <scope>NUCLEOTIDE SEQUENCE [LARGE SCALE GENOMIC DNA]</scope>
    <source>
        <strain evidence="1">NZ3</strain>
    </source>
</reference>
<sequence>MIQQLLVLQPLLVKEVPKEIEHVFKKIDEILENAKKENIRDFIEKYWIDFGYYYGLLSSYYLKESGEKILEYPLEELMEHIRRDLYKIVKDEDYFDLLESLIKLNYWGLRIVKEFGFFVYFREIAKILNIETTKNLIVGYMLLLLLIKYNIKVDRKIIEEVSLNIDGFVEDLIDLFYEVKEEYIQCLQ</sequence>
<evidence type="ECO:0000313" key="2">
    <source>
        <dbReference type="Proteomes" id="UP000266622"/>
    </source>
</evidence>
<dbReference type="EMBL" id="MWMI01000001">
    <property type="protein sequence ID" value="RIB35566.1"/>
    <property type="molecule type" value="Genomic_DNA"/>
</dbReference>
<dbReference type="Proteomes" id="UP000266622">
    <property type="component" value="Unassembled WGS sequence"/>
</dbReference>
<accession>A0A397WSC9</accession>
<gene>
    <name evidence="1" type="ORF">BXU00_00455</name>
</gene>
<dbReference type="AlphaFoldDB" id="A0A397WSC9"/>
<name>A0A397WSC9_9ARCH</name>